<reference evidence="2" key="1">
    <citation type="submission" date="2021-05" db="EMBL/GenBank/DDBJ databases">
        <title>A free-living protist that lacks canonical eukaryotic 1 DNA replication and segregation systems.</title>
        <authorList>
            <person name="Salas-Leiva D.E."/>
            <person name="Tromer E.C."/>
            <person name="Curtis B.A."/>
            <person name="Jerlstrom-Hultqvist J."/>
            <person name="Kolisko M."/>
            <person name="Yi Z."/>
            <person name="Salas-Leiva J.S."/>
            <person name="Gallot-Lavallee L."/>
            <person name="Kops G.J.P.L."/>
            <person name="Archibald J.M."/>
            <person name="Simpson A.G.B."/>
            <person name="Roger A.J."/>
        </authorList>
    </citation>
    <scope>NUCLEOTIDE SEQUENCE</scope>
    <source>
        <strain evidence="2">BICM</strain>
    </source>
</reference>
<dbReference type="Pfam" id="PF13424">
    <property type="entry name" value="TPR_12"/>
    <property type="match status" value="1"/>
</dbReference>
<evidence type="ECO:0000313" key="2">
    <source>
        <dbReference type="EMBL" id="KAG9392622.1"/>
    </source>
</evidence>
<evidence type="ECO:0000256" key="1">
    <source>
        <dbReference type="SAM" id="MobiDB-lite"/>
    </source>
</evidence>
<feature type="compositionally biased region" description="Polar residues" evidence="1">
    <location>
        <begin position="234"/>
        <end position="254"/>
    </location>
</feature>
<dbReference type="Proteomes" id="UP000717585">
    <property type="component" value="Unassembled WGS sequence"/>
</dbReference>
<feature type="compositionally biased region" description="Low complexity" evidence="1">
    <location>
        <begin position="138"/>
        <end position="150"/>
    </location>
</feature>
<dbReference type="InterPro" id="IPR011990">
    <property type="entry name" value="TPR-like_helical_dom_sf"/>
</dbReference>
<feature type="compositionally biased region" description="Polar residues" evidence="1">
    <location>
        <begin position="162"/>
        <end position="173"/>
    </location>
</feature>
<feature type="region of interest" description="Disordered" evidence="1">
    <location>
        <begin position="138"/>
        <end position="187"/>
    </location>
</feature>
<feature type="region of interest" description="Disordered" evidence="1">
    <location>
        <begin position="233"/>
        <end position="299"/>
    </location>
</feature>
<dbReference type="EMBL" id="JAHDYR010000036">
    <property type="protein sequence ID" value="KAG9392622.1"/>
    <property type="molecule type" value="Genomic_DNA"/>
</dbReference>
<feature type="compositionally biased region" description="Low complexity" evidence="1">
    <location>
        <begin position="333"/>
        <end position="345"/>
    </location>
</feature>
<comment type="caution">
    <text evidence="2">The sequence shown here is derived from an EMBL/GenBank/DDBJ whole genome shotgun (WGS) entry which is preliminary data.</text>
</comment>
<dbReference type="SUPFAM" id="SSF48452">
    <property type="entry name" value="TPR-like"/>
    <property type="match status" value="1"/>
</dbReference>
<sequence length="423" mass="45456">MRIRAATAHLLAKIESNPDEAVAHLNRALKLESRLKLRPSIASTHLKLASLDAAAGRHVKATQHCTSAVETLDYSSAPVSLLLTALHNLAIAHQMQGRTRLALSPVRRAYELAIRHLGEDAEQTKTINRTLKKILSASTADPATPTTPVTRGADRPSVRTLLGTSSRPSSPFTHNRRGRKFDPDSPVMMDLHVDPSAPRWARGMSPLPFAHGSEFIRSRSQSIESILTMPGMSETPQLLGSASASSLPDSTPPTVTGIRPQFDSPLRQVEPSHADDGRTMVSRPGDKGANAQSPAPSRLREVCPAPAETQLAMAGSSPAHMQTEAETVPLASQTRPQLTTATTQTDPVMVDRGSDPVNVEHETQLRPGTGSSRASTGRRDGYQHFVVGNSTVAVPMSRVWTTPTHHGMGDSQSPLRTPRLGVQ</sequence>
<dbReference type="Gene3D" id="1.25.40.10">
    <property type="entry name" value="Tetratricopeptide repeat domain"/>
    <property type="match status" value="1"/>
</dbReference>
<keyword evidence="3" id="KW-1185">Reference proteome</keyword>
<feature type="region of interest" description="Disordered" evidence="1">
    <location>
        <begin position="402"/>
        <end position="423"/>
    </location>
</feature>
<dbReference type="AlphaFoldDB" id="A0A8J6B986"/>
<accession>A0A8J6B986</accession>
<feature type="region of interest" description="Disordered" evidence="1">
    <location>
        <begin position="311"/>
        <end position="355"/>
    </location>
</feature>
<feature type="compositionally biased region" description="Polar residues" evidence="1">
    <location>
        <begin position="402"/>
        <end position="415"/>
    </location>
</feature>
<proteinExistence type="predicted"/>
<evidence type="ECO:0000313" key="3">
    <source>
        <dbReference type="Proteomes" id="UP000717585"/>
    </source>
</evidence>
<gene>
    <name evidence="2" type="ORF">J8273_6090</name>
</gene>
<name>A0A8J6B986_9EUKA</name>
<protein>
    <submittedName>
        <fullName evidence="2">Tetratricopeptide repeat</fullName>
    </submittedName>
</protein>
<organism evidence="2 3">
    <name type="scientific">Carpediemonas membranifera</name>
    <dbReference type="NCBI Taxonomy" id="201153"/>
    <lineage>
        <taxon>Eukaryota</taxon>
        <taxon>Metamonada</taxon>
        <taxon>Carpediemonas-like organisms</taxon>
        <taxon>Carpediemonas</taxon>
    </lineage>
</organism>